<name>A0AAJ5WSA0_9BACT</name>
<organism evidence="4 5">
    <name type="scientific">Candidatus Pseudobacter hemicellulosilyticus</name>
    <dbReference type="NCBI Taxonomy" id="3121375"/>
    <lineage>
        <taxon>Bacteria</taxon>
        <taxon>Pseudomonadati</taxon>
        <taxon>Bacteroidota</taxon>
        <taxon>Chitinophagia</taxon>
        <taxon>Chitinophagales</taxon>
        <taxon>Chitinophagaceae</taxon>
        <taxon>Pseudobacter</taxon>
    </lineage>
</organism>
<dbReference type="EMBL" id="CP119311">
    <property type="protein sequence ID" value="WEK35757.1"/>
    <property type="molecule type" value="Genomic_DNA"/>
</dbReference>
<evidence type="ECO:0000313" key="5">
    <source>
        <dbReference type="Proteomes" id="UP001220610"/>
    </source>
</evidence>
<dbReference type="InterPro" id="IPR003439">
    <property type="entry name" value="ABC_transporter-like_ATP-bd"/>
</dbReference>
<dbReference type="GO" id="GO:0016887">
    <property type="term" value="F:ATP hydrolysis activity"/>
    <property type="evidence" value="ECO:0007669"/>
    <property type="project" value="InterPro"/>
</dbReference>
<keyword evidence="1" id="KW-0547">Nucleotide-binding</keyword>
<reference evidence="4" key="1">
    <citation type="submission" date="2023-03" db="EMBL/GenBank/DDBJ databases">
        <title>Andean soil-derived lignocellulolytic bacterial consortium as a source of novel taxa and putative plastic-active enzymes.</title>
        <authorList>
            <person name="Diaz-Garcia L."/>
            <person name="Chuvochina M."/>
            <person name="Feuerriegel G."/>
            <person name="Bunk B."/>
            <person name="Sproer C."/>
            <person name="Streit W.R."/>
            <person name="Rodriguez L.M."/>
            <person name="Overmann J."/>
            <person name="Jimenez D.J."/>
        </authorList>
    </citation>
    <scope>NUCLEOTIDE SEQUENCE</scope>
    <source>
        <strain evidence="4">MAG 7</strain>
    </source>
</reference>
<dbReference type="PANTHER" id="PTHR43158:SF10">
    <property type="entry name" value="ABC TRANSPORTER ATP-BINDING PROTEIN YTRB"/>
    <property type="match status" value="1"/>
</dbReference>
<evidence type="ECO:0000313" key="4">
    <source>
        <dbReference type="EMBL" id="WEK35757.1"/>
    </source>
</evidence>
<feature type="domain" description="ABC transporter" evidence="3">
    <location>
        <begin position="2"/>
        <end position="226"/>
    </location>
</feature>
<protein>
    <submittedName>
        <fullName evidence="4">ABC transporter ATP-binding protein</fullName>
    </submittedName>
</protein>
<gene>
    <name evidence="4" type="ORF">P0Y53_25000</name>
</gene>
<keyword evidence="2 4" id="KW-0067">ATP-binding</keyword>
<evidence type="ECO:0000259" key="3">
    <source>
        <dbReference type="PROSITE" id="PS50893"/>
    </source>
</evidence>
<dbReference type="GO" id="GO:0005524">
    <property type="term" value="F:ATP binding"/>
    <property type="evidence" value="ECO:0007669"/>
    <property type="project" value="UniProtKB-KW"/>
</dbReference>
<accession>A0AAJ5WSA0</accession>
<dbReference type="CDD" id="cd03230">
    <property type="entry name" value="ABC_DR_subfamily_A"/>
    <property type="match status" value="1"/>
</dbReference>
<dbReference type="PANTHER" id="PTHR43158">
    <property type="entry name" value="SKFA PEPTIDE EXPORT ATP-BINDING PROTEIN SKFE"/>
    <property type="match status" value="1"/>
</dbReference>
<dbReference type="Proteomes" id="UP001220610">
    <property type="component" value="Chromosome"/>
</dbReference>
<dbReference type="SMART" id="SM00382">
    <property type="entry name" value="AAA"/>
    <property type="match status" value="1"/>
</dbReference>
<dbReference type="InterPro" id="IPR027417">
    <property type="entry name" value="P-loop_NTPase"/>
</dbReference>
<dbReference type="InterPro" id="IPR003593">
    <property type="entry name" value="AAA+_ATPase"/>
</dbReference>
<dbReference type="AlphaFoldDB" id="A0AAJ5WSA0"/>
<dbReference type="Pfam" id="PF00005">
    <property type="entry name" value="ABC_tran"/>
    <property type="match status" value="1"/>
</dbReference>
<proteinExistence type="predicted"/>
<dbReference type="Gene3D" id="3.40.50.300">
    <property type="entry name" value="P-loop containing nucleotide triphosphate hydrolases"/>
    <property type="match status" value="1"/>
</dbReference>
<dbReference type="SUPFAM" id="SSF52540">
    <property type="entry name" value="P-loop containing nucleoside triphosphate hydrolases"/>
    <property type="match status" value="1"/>
</dbReference>
<evidence type="ECO:0000256" key="2">
    <source>
        <dbReference type="ARBA" id="ARBA00022840"/>
    </source>
</evidence>
<evidence type="ECO:0000256" key="1">
    <source>
        <dbReference type="ARBA" id="ARBA00022741"/>
    </source>
</evidence>
<sequence length="277" mass="31218">MIQINNLHFSYRKKKVFNGLSLQLQPGHIYGLLGKNGTGKSTLLRSMAGLLFPNQGDIRVLNFEPGKRQPAFLQDIFLVPEELHVSPVSIPQLLRFQAPFYPRFSEAQFNRYIQEFEVPVDQPVTDMSYGQKKKVLISFGLACNTAVLLMDEPTNGLDILSKAQFRRVMAGALDEQKCVVISTHQVKDLEQLIDRVTVIDEGQILFDQTMEAISRRLHFSIAFNPEEVQQALYSEGTLRGHAVVTRNQQGEESKPDLELLYKAIVLNGPAIRSAFTA</sequence>
<dbReference type="PROSITE" id="PS50893">
    <property type="entry name" value="ABC_TRANSPORTER_2"/>
    <property type="match status" value="1"/>
</dbReference>